<sequence>MKYFSFIVLTISFFGYSQSQKPVVIPFLESIVKQFPNVRDITLSPNQDEVLFSAQSYMGDISVLLSVKKVKNEWLEPKIVSFSGVYFDLEPYFSPNGLSLYFVSNRPLDSESKEIKDFDIWYVTRKTSIDEWSQPINLGAPVNTAMDEFYPAVGDSRNIYFTLDNPELNQKDTIYMSAYVGGTYQQPKQLNEGINSDGYEFNAFVSPDESLIIYTSYNREGGFGSGDLYMSRKLIGGEWGASENLGATINSDKMDYCPFVNMSTHTLYFTSKRNSLNMVSGTSISQLKALFKSYENGLSRLYQVNIKDLLSEQN</sequence>
<dbReference type="AlphaFoldDB" id="A0A1A7R105"/>
<evidence type="ECO:0000313" key="2">
    <source>
        <dbReference type="Proteomes" id="UP000248987"/>
    </source>
</evidence>
<organism evidence="1 2">
    <name type="scientific">Gelidibacter algens</name>
    <dbReference type="NCBI Taxonomy" id="49280"/>
    <lineage>
        <taxon>Bacteria</taxon>
        <taxon>Pseudomonadati</taxon>
        <taxon>Bacteroidota</taxon>
        <taxon>Flavobacteriia</taxon>
        <taxon>Flavobacteriales</taxon>
        <taxon>Flavobacteriaceae</taxon>
        <taxon>Gelidibacter</taxon>
    </lineage>
</organism>
<reference evidence="1 2" key="1">
    <citation type="submission" date="2018-06" db="EMBL/GenBank/DDBJ databases">
        <title>Genomic Encyclopedia of Archaeal and Bacterial Type Strains, Phase II (KMG-II): from individual species to whole genera.</title>
        <authorList>
            <person name="Goeker M."/>
        </authorList>
    </citation>
    <scope>NUCLEOTIDE SEQUENCE [LARGE SCALE GENOMIC DNA]</scope>
    <source>
        <strain evidence="1 2">DSM 12408</strain>
    </source>
</reference>
<dbReference type="SUPFAM" id="SSF82171">
    <property type="entry name" value="DPP6 N-terminal domain-like"/>
    <property type="match status" value="1"/>
</dbReference>
<dbReference type="Proteomes" id="UP000248987">
    <property type="component" value="Unassembled WGS sequence"/>
</dbReference>
<comment type="caution">
    <text evidence="1">The sequence shown here is derived from an EMBL/GenBank/DDBJ whole genome shotgun (WGS) entry which is preliminary data.</text>
</comment>
<dbReference type="STRING" id="49280.A9996_07390"/>
<evidence type="ECO:0000313" key="1">
    <source>
        <dbReference type="EMBL" id="RAJ25264.1"/>
    </source>
</evidence>
<gene>
    <name evidence="1" type="ORF">LX77_01567</name>
</gene>
<dbReference type="RefSeq" id="WP_066432767.1">
    <property type="nucleotide sequence ID" value="NZ_LZRN01000011.1"/>
</dbReference>
<dbReference type="OrthoDB" id="9809364at2"/>
<protein>
    <submittedName>
        <fullName evidence="1">WD40 repeat protein</fullName>
    </submittedName>
</protein>
<dbReference type="InterPro" id="IPR011042">
    <property type="entry name" value="6-blade_b-propeller_TolB-like"/>
</dbReference>
<dbReference type="Pfam" id="PF07676">
    <property type="entry name" value="PD40"/>
    <property type="match status" value="2"/>
</dbReference>
<name>A0A1A7R105_9FLAO</name>
<proteinExistence type="predicted"/>
<keyword evidence="2" id="KW-1185">Reference proteome</keyword>
<dbReference type="InterPro" id="IPR011659">
    <property type="entry name" value="WD40"/>
</dbReference>
<dbReference type="Gene3D" id="2.120.10.30">
    <property type="entry name" value="TolB, C-terminal domain"/>
    <property type="match status" value="1"/>
</dbReference>
<dbReference type="EMBL" id="QLLQ01000004">
    <property type="protein sequence ID" value="RAJ25264.1"/>
    <property type="molecule type" value="Genomic_DNA"/>
</dbReference>
<accession>A0A1A7R105</accession>